<keyword evidence="2" id="KW-1133">Transmembrane helix</keyword>
<dbReference type="RefSeq" id="WP_331214514.1">
    <property type="nucleotide sequence ID" value="NZ_JAZGQK010000010.1"/>
</dbReference>
<evidence type="ECO:0000313" key="4">
    <source>
        <dbReference type="EMBL" id="MEE6259392.1"/>
    </source>
</evidence>
<feature type="domain" description="J" evidence="3">
    <location>
        <begin position="12"/>
        <end position="73"/>
    </location>
</feature>
<accession>A0ABU7RSB0</accession>
<dbReference type="CDD" id="cd06257">
    <property type="entry name" value="DnaJ"/>
    <property type="match status" value="1"/>
</dbReference>
<feature type="transmembrane region" description="Helical" evidence="2">
    <location>
        <begin position="205"/>
        <end position="227"/>
    </location>
</feature>
<evidence type="ECO:0000313" key="5">
    <source>
        <dbReference type="Proteomes" id="UP001332243"/>
    </source>
</evidence>
<sequence>MNRDWEDLAGLDPWRVLGVPRDADPAQIRRAHRQRTRTTHTDVSGDLVGQVRLNLARDVLLDPVRRRDYEDRLRRADAPSGYVDSPPTAGSPGSDDPSYRDRFEWESGVGPSLDDLYGSGPKSPPAPEYEIFVEEPTRPTYQNHPPYPGTYPPPPRPVIRPLNAFALTSLILSVTGICCLPSLVAIPLAVIGLGQIRTRGERGAVLAWLALLISTVSLTLGVLYVVLVSTA</sequence>
<evidence type="ECO:0000259" key="3">
    <source>
        <dbReference type="PROSITE" id="PS50076"/>
    </source>
</evidence>
<dbReference type="SMART" id="SM00271">
    <property type="entry name" value="DnaJ"/>
    <property type="match status" value="1"/>
</dbReference>
<dbReference type="InterPro" id="IPR001623">
    <property type="entry name" value="DnaJ_domain"/>
</dbReference>
<evidence type="ECO:0000256" key="1">
    <source>
        <dbReference type="SAM" id="MobiDB-lite"/>
    </source>
</evidence>
<gene>
    <name evidence="4" type="ORF">V1633_12925</name>
</gene>
<keyword evidence="2" id="KW-0812">Transmembrane</keyword>
<dbReference type="InterPro" id="IPR025241">
    <property type="entry name" value="DUF4190"/>
</dbReference>
<name>A0ABU7RSB0_9ACTN</name>
<dbReference type="Gene3D" id="1.10.287.110">
    <property type="entry name" value="DnaJ domain"/>
    <property type="match status" value="1"/>
</dbReference>
<dbReference type="InterPro" id="IPR036869">
    <property type="entry name" value="J_dom_sf"/>
</dbReference>
<dbReference type="EMBL" id="JAZGQK010000010">
    <property type="protein sequence ID" value="MEE6259392.1"/>
    <property type="molecule type" value="Genomic_DNA"/>
</dbReference>
<reference evidence="4 5" key="1">
    <citation type="submission" date="2024-01" db="EMBL/GenBank/DDBJ databases">
        <title>Genome insights into Plantactinospora sonchi sp. nov.</title>
        <authorList>
            <person name="Wang L."/>
        </authorList>
    </citation>
    <scope>NUCLEOTIDE SEQUENCE [LARGE SCALE GENOMIC DNA]</scope>
    <source>
        <strain evidence="4 5">NEAU-QY2</strain>
    </source>
</reference>
<feature type="region of interest" description="Disordered" evidence="1">
    <location>
        <begin position="71"/>
        <end position="105"/>
    </location>
</feature>
<dbReference type="Pfam" id="PF13828">
    <property type="entry name" value="DUF4190"/>
    <property type="match status" value="1"/>
</dbReference>
<dbReference type="Proteomes" id="UP001332243">
    <property type="component" value="Unassembled WGS sequence"/>
</dbReference>
<dbReference type="SUPFAM" id="SSF46565">
    <property type="entry name" value="Chaperone J-domain"/>
    <property type="match status" value="1"/>
</dbReference>
<keyword evidence="5" id="KW-1185">Reference proteome</keyword>
<dbReference type="PROSITE" id="PS50076">
    <property type="entry name" value="DNAJ_2"/>
    <property type="match status" value="1"/>
</dbReference>
<organism evidence="4 5">
    <name type="scientific">Plantactinospora sonchi</name>
    <dbReference type="NCBI Taxonomy" id="1544735"/>
    <lineage>
        <taxon>Bacteria</taxon>
        <taxon>Bacillati</taxon>
        <taxon>Actinomycetota</taxon>
        <taxon>Actinomycetes</taxon>
        <taxon>Micromonosporales</taxon>
        <taxon>Micromonosporaceae</taxon>
        <taxon>Plantactinospora</taxon>
    </lineage>
</organism>
<protein>
    <submittedName>
        <fullName evidence="4">DUF4190 domain-containing protein</fullName>
    </submittedName>
</protein>
<proteinExistence type="predicted"/>
<feature type="transmembrane region" description="Helical" evidence="2">
    <location>
        <begin position="164"/>
        <end position="193"/>
    </location>
</feature>
<comment type="caution">
    <text evidence="4">The sequence shown here is derived from an EMBL/GenBank/DDBJ whole genome shotgun (WGS) entry which is preliminary data.</text>
</comment>
<evidence type="ECO:0000256" key="2">
    <source>
        <dbReference type="SAM" id="Phobius"/>
    </source>
</evidence>
<keyword evidence="2" id="KW-0472">Membrane</keyword>